<name>A0AAJ6H180_9XANT</name>
<dbReference type="EMBL" id="CP127225">
    <property type="protein sequence ID" value="WIX06626.1"/>
    <property type="molecule type" value="Genomic_DNA"/>
</dbReference>
<organism evidence="1 2">
    <name type="scientific">Xanthomonas oryzae pv. leersiae</name>
    <dbReference type="NCBI Taxonomy" id="3112258"/>
    <lineage>
        <taxon>Bacteria</taxon>
        <taxon>Pseudomonadati</taxon>
        <taxon>Pseudomonadota</taxon>
        <taxon>Gammaproteobacteria</taxon>
        <taxon>Lysobacterales</taxon>
        <taxon>Lysobacteraceae</taxon>
        <taxon>Xanthomonas</taxon>
    </lineage>
</organism>
<protein>
    <submittedName>
        <fullName evidence="1">Uncharacterized protein</fullName>
    </submittedName>
</protein>
<dbReference type="RefSeq" id="WP_285956867.1">
    <property type="nucleotide sequence ID" value="NZ_CP127225.1"/>
</dbReference>
<gene>
    <name evidence="1" type="ORF">QN060_21945</name>
</gene>
<dbReference type="AlphaFoldDB" id="A0AAJ6H180"/>
<proteinExistence type="predicted"/>
<evidence type="ECO:0000313" key="1">
    <source>
        <dbReference type="EMBL" id="WIX06626.1"/>
    </source>
</evidence>
<sequence>MEIESKLTFSCSTSQLIAKPAQCQAAMGSWLKELRTGSSRQQRQESDVMENIGKTKLFAGLQQKSS</sequence>
<reference evidence="1 2" key="1">
    <citation type="submission" date="2023-05" db="EMBL/GenBank/DDBJ databases">
        <title>Complete Genome Resource of Xanthomonas oryzae pv. leersiae Strain YNJC Isolated From Plateau Japonica Rice in Southwest China.</title>
        <authorList>
            <person name="Aa X."/>
            <person name="Mei L."/>
            <person name="Liu P."/>
            <person name="Yang Y."/>
            <person name="Tang C."/>
            <person name="Zhang F."/>
            <person name="Dong C."/>
            <person name="Wang B."/>
            <person name="Chen X."/>
            <person name="Dai L."/>
        </authorList>
    </citation>
    <scope>NUCLEOTIDE SEQUENCE [LARGE SCALE GENOMIC DNA]</scope>
    <source>
        <strain evidence="1 2">YNJC</strain>
    </source>
</reference>
<evidence type="ECO:0000313" key="2">
    <source>
        <dbReference type="Proteomes" id="UP001228059"/>
    </source>
</evidence>
<accession>A0AAJ6H180</accession>
<dbReference type="Proteomes" id="UP001228059">
    <property type="component" value="Chromosome"/>
</dbReference>